<protein>
    <recommendedName>
        <fullName evidence="2">DUF3108 domain-containing protein</fullName>
    </recommendedName>
</protein>
<gene>
    <name evidence="1" type="ORF">AMST5_02318</name>
</gene>
<organism evidence="1">
    <name type="scientific">freshwater sediment metagenome</name>
    <dbReference type="NCBI Taxonomy" id="556182"/>
    <lineage>
        <taxon>unclassified sequences</taxon>
        <taxon>metagenomes</taxon>
        <taxon>ecological metagenomes</taxon>
    </lineage>
</organism>
<dbReference type="Pfam" id="PF11306">
    <property type="entry name" value="DUF3108"/>
    <property type="match status" value="1"/>
</dbReference>
<evidence type="ECO:0000313" key="1">
    <source>
        <dbReference type="EMBL" id="CAJ0871386.1"/>
    </source>
</evidence>
<sequence length="283" mass="30257">MTRDPTPAMTLQMRKMKKRAILASLPLLASFACAAQAETLKAHYALSLMGINIGSAYASGVVDRNYRIDISMRTSGLANLVNNTKGAATASGGLTAAGPSPAAYANTTSNEEDVRTVRMSLASNAVRMVEVKPEPWDAEQRIPVTDGNKKRVVDPVSALIMNVPQGQELTGPAACNRTISVFDGVTRFDVALAYSGEQTASTAGYSGPVAVCSARYMPIAGHRPDSKSTRYMAENRDINVWLAPLPEARVVVPIRIDLKTGAGELIIEASDFQIGSKRAETRR</sequence>
<name>A0AA48LZT4_9ZZZZ</name>
<dbReference type="PROSITE" id="PS51257">
    <property type="entry name" value="PROKAR_LIPOPROTEIN"/>
    <property type="match status" value="1"/>
</dbReference>
<dbReference type="EMBL" id="OY288114">
    <property type="protein sequence ID" value="CAJ0871386.1"/>
    <property type="molecule type" value="Genomic_DNA"/>
</dbReference>
<evidence type="ECO:0008006" key="2">
    <source>
        <dbReference type="Google" id="ProtNLM"/>
    </source>
</evidence>
<accession>A0AA48LZT4</accession>
<reference evidence="1" key="1">
    <citation type="submission" date="2023-07" db="EMBL/GenBank/DDBJ databases">
        <authorList>
            <person name="Pelsma A.J. K."/>
        </authorList>
    </citation>
    <scope>NUCLEOTIDE SEQUENCE</scope>
</reference>
<dbReference type="AlphaFoldDB" id="A0AA48LZT4"/>
<dbReference type="InterPro" id="IPR021457">
    <property type="entry name" value="DUF3108"/>
</dbReference>
<proteinExistence type="predicted"/>